<accession>A0A078R2Q5</accession>
<evidence type="ECO:0000313" key="2">
    <source>
        <dbReference type="Proteomes" id="UP000028134"/>
    </source>
</evidence>
<name>A0A078R2Q5_PHOVU</name>
<dbReference type="EMBL" id="JNHI01000019">
    <property type="protein sequence ID" value="KDS29869.1"/>
    <property type="molecule type" value="Genomic_DNA"/>
</dbReference>
<organism evidence="1 2">
    <name type="scientific">Phocaeicola vulgatus str. 3775 SL</name>
    <name type="common">B</name>
    <name type="synonym">iv</name>
    <dbReference type="NCBI Taxonomy" id="1339350"/>
    <lineage>
        <taxon>Bacteria</taxon>
        <taxon>Pseudomonadati</taxon>
        <taxon>Bacteroidota</taxon>
        <taxon>Bacteroidia</taxon>
        <taxon>Bacteroidales</taxon>
        <taxon>Bacteroidaceae</taxon>
        <taxon>Phocaeicola</taxon>
    </lineage>
</organism>
<evidence type="ECO:0000313" key="1">
    <source>
        <dbReference type="EMBL" id="KDS29869.1"/>
    </source>
</evidence>
<sequence>MNKAVPFWKKMFFKNNVNKIRQTIISYLKEEGIETELTDGVIIVIFDELHYGIHFDLENDYPKCNIVFGLKSEDYETLELYQKTFIADKVNTDGEHLSVVRAYKDSIEVDTSFFFNDKDMLLSLFYDYFCDIKNTVDEMYACLATKVEENEEMKKRRPIGFTANITTKKVEEENNMAACKE</sequence>
<proteinExistence type="predicted"/>
<reference evidence="1 2" key="1">
    <citation type="submission" date="2014-04" db="EMBL/GenBank/DDBJ databases">
        <authorList>
            <person name="Sears C."/>
            <person name="Carroll K."/>
            <person name="Sack B.R."/>
            <person name="Qadri F."/>
            <person name="Myers L.L."/>
            <person name="Chung G.-T."/>
            <person name="Escheverria P."/>
            <person name="Fraser C.M."/>
            <person name="Sadzewicz L."/>
            <person name="Shefchek K.A."/>
            <person name="Tallon L."/>
            <person name="Das S.P."/>
            <person name="Daugherty S."/>
            <person name="Mongodin E.F."/>
        </authorList>
    </citation>
    <scope>NUCLEOTIDE SEQUENCE [LARGE SCALE GENOMIC DNA]</scope>
    <source>
        <strain evidence="2">3775 SL(B) 10 (iv)</strain>
    </source>
</reference>
<gene>
    <name evidence="1" type="ORF">M097_3016</name>
</gene>
<dbReference type="RefSeq" id="WP_032945943.1">
    <property type="nucleotide sequence ID" value="NZ_JNHI01000019.1"/>
</dbReference>
<dbReference type="AlphaFoldDB" id="A0A078R2Q5"/>
<dbReference type="PATRIC" id="fig|1339350.3.peg.2891"/>
<dbReference type="Proteomes" id="UP000028134">
    <property type="component" value="Unassembled WGS sequence"/>
</dbReference>
<evidence type="ECO:0008006" key="3">
    <source>
        <dbReference type="Google" id="ProtNLM"/>
    </source>
</evidence>
<protein>
    <recommendedName>
        <fullName evidence="3">Sensory transduction regulator</fullName>
    </recommendedName>
</protein>
<comment type="caution">
    <text evidence="1">The sequence shown here is derived from an EMBL/GenBank/DDBJ whole genome shotgun (WGS) entry which is preliminary data.</text>
</comment>